<gene>
    <name evidence="1" type="ORF">K469DRAFT_698161</name>
</gene>
<dbReference type="OrthoDB" id="10016792at2759"/>
<evidence type="ECO:0000313" key="2">
    <source>
        <dbReference type="Proteomes" id="UP000800200"/>
    </source>
</evidence>
<proteinExistence type="predicted"/>
<dbReference type="Proteomes" id="UP000800200">
    <property type="component" value="Unassembled WGS sequence"/>
</dbReference>
<keyword evidence="2" id="KW-1185">Reference proteome</keyword>
<protein>
    <submittedName>
        <fullName evidence="1">Uncharacterized protein</fullName>
    </submittedName>
</protein>
<accession>A0A6A6DBI4</accession>
<evidence type="ECO:0000313" key="1">
    <source>
        <dbReference type="EMBL" id="KAF2176811.1"/>
    </source>
</evidence>
<sequence length="164" mass="18601">MQSLNYAARAAQFWGVIEQKPSMELGQYSDYANLQEAQDRLDSGRRNWMKHEDVRAMPVFRSKDLDHIPWEGACQAHQVRFCVIGADIKSDSSTRQLIIVDIQHTVSDTFLDSNGKQFNFEHDVLKMPFQYNTSKIKAFADCTSDVGTMTDGMGGDFTGVERIP</sequence>
<dbReference type="EMBL" id="ML994700">
    <property type="protein sequence ID" value="KAF2176811.1"/>
    <property type="molecule type" value="Genomic_DNA"/>
</dbReference>
<organism evidence="1 2">
    <name type="scientific">Zopfia rhizophila CBS 207.26</name>
    <dbReference type="NCBI Taxonomy" id="1314779"/>
    <lineage>
        <taxon>Eukaryota</taxon>
        <taxon>Fungi</taxon>
        <taxon>Dikarya</taxon>
        <taxon>Ascomycota</taxon>
        <taxon>Pezizomycotina</taxon>
        <taxon>Dothideomycetes</taxon>
        <taxon>Dothideomycetes incertae sedis</taxon>
        <taxon>Zopfiaceae</taxon>
        <taxon>Zopfia</taxon>
    </lineage>
</organism>
<reference evidence="1" key="1">
    <citation type="journal article" date="2020" name="Stud. Mycol.">
        <title>101 Dothideomycetes genomes: a test case for predicting lifestyles and emergence of pathogens.</title>
        <authorList>
            <person name="Haridas S."/>
            <person name="Albert R."/>
            <person name="Binder M."/>
            <person name="Bloem J."/>
            <person name="Labutti K."/>
            <person name="Salamov A."/>
            <person name="Andreopoulos B."/>
            <person name="Baker S."/>
            <person name="Barry K."/>
            <person name="Bills G."/>
            <person name="Bluhm B."/>
            <person name="Cannon C."/>
            <person name="Castanera R."/>
            <person name="Culley D."/>
            <person name="Daum C."/>
            <person name="Ezra D."/>
            <person name="Gonzalez J."/>
            <person name="Henrissat B."/>
            <person name="Kuo A."/>
            <person name="Liang C."/>
            <person name="Lipzen A."/>
            <person name="Lutzoni F."/>
            <person name="Magnuson J."/>
            <person name="Mondo S."/>
            <person name="Nolan M."/>
            <person name="Ohm R."/>
            <person name="Pangilinan J."/>
            <person name="Park H.-J."/>
            <person name="Ramirez L."/>
            <person name="Alfaro M."/>
            <person name="Sun H."/>
            <person name="Tritt A."/>
            <person name="Yoshinaga Y."/>
            <person name="Zwiers L.-H."/>
            <person name="Turgeon B."/>
            <person name="Goodwin S."/>
            <person name="Spatafora J."/>
            <person name="Crous P."/>
            <person name="Grigoriev I."/>
        </authorList>
    </citation>
    <scope>NUCLEOTIDE SEQUENCE</scope>
    <source>
        <strain evidence="1">CBS 207.26</strain>
    </source>
</reference>
<name>A0A6A6DBI4_9PEZI</name>
<dbReference type="AlphaFoldDB" id="A0A6A6DBI4"/>